<feature type="compositionally biased region" description="Basic residues" evidence="2">
    <location>
        <begin position="330"/>
        <end position="340"/>
    </location>
</feature>
<dbReference type="Proteomes" id="UP000036987">
    <property type="component" value="Unassembled WGS sequence"/>
</dbReference>
<dbReference type="OrthoDB" id="751607at2759"/>
<dbReference type="OMA" id="QGVVEMC"/>
<feature type="compositionally biased region" description="Polar residues" evidence="2">
    <location>
        <begin position="619"/>
        <end position="635"/>
    </location>
</feature>
<protein>
    <recommendedName>
        <fullName evidence="3">Meiosis-specific protein ASY3-like coiled-coil domain-containing protein</fullName>
    </recommendedName>
</protein>
<dbReference type="EMBL" id="LFYR01001430">
    <property type="protein sequence ID" value="KMZ61772.1"/>
    <property type="molecule type" value="Genomic_DNA"/>
</dbReference>
<feature type="coiled-coil region" evidence="1">
    <location>
        <begin position="772"/>
        <end position="839"/>
    </location>
</feature>
<evidence type="ECO:0000313" key="4">
    <source>
        <dbReference type="EMBL" id="KMZ61772.1"/>
    </source>
</evidence>
<name>A0A0K9P0L7_ZOSMR</name>
<evidence type="ECO:0000313" key="5">
    <source>
        <dbReference type="Proteomes" id="UP000036987"/>
    </source>
</evidence>
<evidence type="ECO:0000259" key="3">
    <source>
        <dbReference type="Pfam" id="PF20435"/>
    </source>
</evidence>
<dbReference type="InterPro" id="IPR037731">
    <property type="entry name" value="ASY3-like"/>
</dbReference>
<feature type="compositionally biased region" description="Polar residues" evidence="2">
    <location>
        <begin position="514"/>
        <end position="531"/>
    </location>
</feature>
<feature type="region of interest" description="Disordered" evidence="2">
    <location>
        <begin position="563"/>
        <end position="638"/>
    </location>
</feature>
<evidence type="ECO:0000256" key="1">
    <source>
        <dbReference type="SAM" id="Coils"/>
    </source>
</evidence>
<feature type="domain" description="Meiosis-specific protein ASY3-like coiled-coil" evidence="3">
    <location>
        <begin position="212"/>
        <end position="875"/>
    </location>
</feature>
<dbReference type="AlphaFoldDB" id="A0A0K9P0L7"/>
<feature type="region of interest" description="Disordered" evidence="2">
    <location>
        <begin position="314"/>
        <end position="354"/>
    </location>
</feature>
<organism evidence="4 5">
    <name type="scientific">Zostera marina</name>
    <name type="common">Eelgrass</name>
    <dbReference type="NCBI Taxonomy" id="29655"/>
    <lineage>
        <taxon>Eukaryota</taxon>
        <taxon>Viridiplantae</taxon>
        <taxon>Streptophyta</taxon>
        <taxon>Embryophyta</taxon>
        <taxon>Tracheophyta</taxon>
        <taxon>Spermatophyta</taxon>
        <taxon>Magnoliopsida</taxon>
        <taxon>Liliopsida</taxon>
        <taxon>Zosteraceae</taxon>
        <taxon>Zostera</taxon>
    </lineage>
</organism>
<dbReference type="PANTHER" id="PTHR36027:SF1">
    <property type="entry name" value="MEIOSIS-SPECIFIC PROTEIN ASY3"/>
    <property type="match status" value="1"/>
</dbReference>
<feature type="region of interest" description="Disordered" evidence="2">
    <location>
        <begin position="506"/>
        <end position="531"/>
    </location>
</feature>
<proteinExistence type="predicted"/>
<keyword evidence="5" id="KW-1185">Reference proteome</keyword>
<evidence type="ECO:0000256" key="2">
    <source>
        <dbReference type="SAM" id="MobiDB-lite"/>
    </source>
</evidence>
<gene>
    <name evidence="4" type="ORF">ZOSMA_4G00590</name>
</gene>
<reference evidence="5" key="1">
    <citation type="journal article" date="2016" name="Nature">
        <title>The genome of the seagrass Zostera marina reveals angiosperm adaptation to the sea.</title>
        <authorList>
            <person name="Olsen J.L."/>
            <person name="Rouze P."/>
            <person name="Verhelst B."/>
            <person name="Lin Y.-C."/>
            <person name="Bayer T."/>
            <person name="Collen J."/>
            <person name="Dattolo E."/>
            <person name="De Paoli E."/>
            <person name="Dittami S."/>
            <person name="Maumus F."/>
            <person name="Michel G."/>
            <person name="Kersting A."/>
            <person name="Lauritano C."/>
            <person name="Lohaus R."/>
            <person name="Toepel M."/>
            <person name="Tonon T."/>
            <person name="Vanneste K."/>
            <person name="Amirebrahimi M."/>
            <person name="Brakel J."/>
            <person name="Bostroem C."/>
            <person name="Chovatia M."/>
            <person name="Grimwood J."/>
            <person name="Jenkins J.W."/>
            <person name="Jueterbock A."/>
            <person name="Mraz A."/>
            <person name="Stam W.T."/>
            <person name="Tice H."/>
            <person name="Bornberg-Bauer E."/>
            <person name="Green P.J."/>
            <person name="Pearson G.A."/>
            <person name="Procaccini G."/>
            <person name="Duarte C.M."/>
            <person name="Schmutz J."/>
            <person name="Reusch T.B.H."/>
            <person name="Van de Peer Y."/>
        </authorList>
    </citation>
    <scope>NUCLEOTIDE SEQUENCE [LARGE SCALE GENOMIC DNA]</scope>
    <source>
        <strain evidence="5">cv. Finnish</strain>
    </source>
</reference>
<dbReference type="InterPro" id="IPR046845">
    <property type="entry name" value="ASY3-like_CC"/>
</dbReference>
<dbReference type="GO" id="GO:0051321">
    <property type="term" value="P:meiotic cell cycle"/>
    <property type="evidence" value="ECO:0007669"/>
    <property type="project" value="InterPro"/>
</dbReference>
<feature type="region of interest" description="Disordered" evidence="2">
    <location>
        <begin position="44"/>
        <end position="67"/>
    </location>
</feature>
<dbReference type="STRING" id="29655.A0A0K9P0L7"/>
<keyword evidence="1" id="KW-0175">Coiled coil</keyword>
<comment type="caution">
    <text evidence="4">The sequence shown here is derived from an EMBL/GenBank/DDBJ whole genome shotgun (WGS) entry which is preliminary data.</text>
</comment>
<accession>A0A0K9P0L7</accession>
<feature type="compositionally biased region" description="Polar residues" evidence="2">
    <location>
        <begin position="568"/>
        <end position="596"/>
    </location>
</feature>
<sequence length="879" mass="99397">MGTAVLNTRHVIGRVRDSQNSSQRQKVSVGIFVEKTTKFELGSRNEDVTDQLPPDEEVLGSQGKLSQRSRKKEASWVSITPIFHGKSVVKKAQSISNQNIVLETEDQLQEKYSISTCERNSEDVQSISNQNIVLETEDQLQEKHSISTCERNSENVQSVSNQNIVLETKDQLQEKHGISTCERNSKNVQFIANQNNVLETENQVQEKVDIFTCERNREKAADFLEVKGDAFVSVKDKRKVLEKTDNITVPTNVNSLKLKLWEILGASSLTNKEVPNLGIVKELTVTPSVEKNKKMHAMQNVKITTVKQNTDTIKANSGLKENPRESMQRIHTRSSTRRQAPKQSLPKLRPKNCNKKTFRSLLPLGLKEKKTNRSVFSFEEKAGTLGGIKFGGGNTMSRMRTRQRSNLNTSEVKPCKIIFHSRSSSVDTSEIAGNESARNKCTGMMHSSLNKVDMNIPWQSNASPGVKSQGLEKRLKMNLNQPVDKHVNTDENVLCSKKIKGKINHDSRRPFIDDQNTNQNNLRQPFSWNNEPQDVFQSPTFAIDVKTASGKEVLTDCVHFSTEKNDQRPTTSKIPKSLCSQSPVPGSSDSDVNSKTFNEEYFSKSPSGKTPLKKEESAGIQSSQSPKIGQDSDSSWGDEIADQNVRADKWFSDACSKEPKNSFNCRKRLRSLDDLNITKFTAASPFETIRTEEMTDLLNVSKQQSDNDLERAISQLVFVLEKYKDKIRSHTKKKNSEVLSSVRNIIQLKLGDAESQIQANMGNFTGTAKLKRKRLESTFQEQEEKINAIREKFKKEVNRHLVDCRGTVEELESFQKEVKTNAERQRTTHRKLLEQVEQSIKVQINDAETSIATTHKVARKKMNVLKHALKEWLTDCPLS</sequence>
<dbReference type="Pfam" id="PF20435">
    <property type="entry name" value="ASY3-like"/>
    <property type="match status" value="1"/>
</dbReference>
<dbReference type="PANTHER" id="PTHR36027">
    <property type="entry name" value="MEIOSIS-SPECIFIC PROTEIN ASY3"/>
    <property type="match status" value="1"/>
</dbReference>